<gene>
    <name evidence="3" type="ORF">F511_46699</name>
</gene>
<dbReference type="GO" id="GO:0034663">
    <property type="term" value="C:endoplasmic reticulum chaperone complex"/>
    <property type="evidence" value="ECO:0007669"/>
    <property type="project" value="TreeGrafter"/>
</dbReference>
<dbReference type="Proteomes" id="UP000250235">
    <property type="component" value="Unassembled WGS sequence"/>
</dbReference>
<evidence type="ECO:0000256" key="2">
    <source>
        <dbReference type="ARBA" id="ARBA00022840"/>
    </source>
</evidence>
<evidence type="ECO:0000313" key="4">
    <source>
        <dbReference type="Proteomes" id="UP000250235"/>
    </source>
</evidence>
<accession>A0A2Z6ZSV7</accession>
<dbReference type="GO" id="GO:0140662">
    <property type="term" value="F:ATP-dependent protein folding chaperone"/>
    <property type="evidence" value="ECO:0007669"/>
    <property type="project" value="InterPro"/>
</dbReference>
<keyword evidence="4" id="KW-1185">Reference proteome</keyword>
<dbReference type="AlphaFoldDB" id="A0A2Z6ZSV7"/>
<dbReference type="PANTHER" id="PTHR45639:SF34">
    <property type="entry name" value="CHAPERONE PROTEIN DNAK"/>
    <property type="match status" value="1"/>
</dbReference>
<dbReference type="InterPro" id="IPR029048">
    <property type="entry name" value="HSP70_C_sf"/>
</dbReference>
<dbReference type="GO" id="GO:0030968">
    <property type="term" value="P:endoplasmic reticulum unfolded protein response"/>
    <property type="evidence" value="ECO:0007669"/>
    <property type="project" value="TreeGrafter"/>
</dbReference>
<keyword evidence="1" id="KW-0547">Nucleotide-binding</keyword>
<sequence length="105" mass="12327">MLSSDEISRIMEEAERFKLDDAEVKKRFEAKNSLENYVYDTRATFFTKKSAIEHISCDSKKIEDEIKSAMEWLDEHQNAETHVFVSKKGELMSVWEPIVAKFITF</sequence>
<dbReference type="SUPFAM" id="SSF100934">
    <property type="entry name" value="Heat shock protein 70kD (HSP70), C-terminal subdomain"/>
    <property type="match status" value="1"/>
</dbReference>
<protein>
    <submittedName>
        <fullName evidence="3">Uncharacterized protein</fullName>
    </submittedName>
</protein>
<evidence type="ECO:0000256" key="1">
    <source>
        <dbReference type="ARBA" id="ARBA00022741"/>
    </source>
</evidence>
<dbReference type="Gene3D" id="1.20.1270.10">
    <property type="match status" value="1"/>
</dbReference>
<dbReference type="Pfam" id="PF00012">
    <property type="entry name" value="HSP70"/>
    <property type="match status" value="1"/>
</dbReference>
<dbReference type="EMBL" id="KV136979">
    <property type="protein sequence ID" value="KZT76276.1"/>
    <property type="molecule type" value="Genomic_DNA"/>
</dbReference>
<keyword evidence="2" id="KW-0067">ATP-binding</keyword>
<name>A0A2Z6ZSV7_9LAMI</name>
<evidence type="ECO:0000313" key="3">
    <source>
        <dbReference type="EMBL" id="KZT76276.1"/>
    </source>
</evidence>
<reference evidence="3 4" key="1">
    <citation type="journal article" date="2015" name="Proc. Natl. Acad. Sci. U.S.A.">
        <title>The resurrection genome of Boea hygrometrica: A blueprint for survival of dehydration.</title>
        <authorList>
            <person name="Xiao L."/>
            <person name="Yang G."/>
            <person name="Zhang L."/>
            <person name="Yang X."/>
            <person name="Zhao S."/>
            <person name="Ji Z."/>
            <person name="Zhou Q."/>
            <person name="Hu M."/>
            <person name="Wang Y."/>
            <person name="Chen M."/>
            <person name="Xu Y."/>
            <person name="Jin H."/>
            <person name="Xiao X."/>
            <person name="Hu G."/>
            <person name="Bao F."/>
            <person name="Hu Y."/>
            <person name="Wan P."/>
            <person name="Li L."/>
            <person name="Deng X."/>
            <person name="Kuang T."/>
            <person name="Xiang C."/>
            <person name="Zhu J.K."/>
            <person name="Oliver M.J."/>
            <person name="He Y."/>
        </authorList>
    </citation>
    <scope>NUCLEOTIDE SEQUENCE [LARGE SCALE GENOMIC DNA]</scope>
    <source>
        <strain evidence="4">cv. XS01</strain>
    </source>
</reference>
<dbReference type="OrthoDB" id="3789372at2759"/>
<dbReference type="GO" id="GO:0005524">
    <property type="term" value="F:ATP binding"/>
    <property type="evidence" value="ECO:0007669"/>
    <property type="project" value="UniProtKB-KW"/>
</dbReference>
<dbReference type="PANTHER" id="PTHR45639">
    <property type="entry name" value="HSC70CB, ISOFORM G-RELATED"/>
    <property type="match status" value="1"/>
</dbReference>
<organism evidence="3 4">
    <name type="scientific">Dorcoceras hygrometricum</name>
    <dbReference type="NCBI Taxonomy" id="472368"/>
    <lineage>
        <taxon>Eukaryota</taxon>
        <taxon>Viridiplantae</taxon>
        <taxon>Streptophyta</taxon>
        <taxon>Embryophyta</taxon>
        <taxon>Tracheophyta</taxon>
        <taxon>Spermatophyta</taxon>
        <taxon>Magnoliopsida</taxon>
        <taxon>eudicotyledons</taxon>
        <taxon>Gunneridae</taxon>
        <taxon>Pentapetalae</taxon>
        <taxon>asterids</taxon>
        <taxon>lamiids</taxon>
        <taxon>Lamiales</taxon>
        <taxon>Gesneriaceae</taxon>
        <taxon>Didymocarpoideae</taxon>
        <taxon>Trichosporeae</taxon>
        <taxon>Loxocarpinae</taxon>
        <taxon>Dorcoceras</taxon>
    </lineage>
</organism>
<dbReference type="InterPro" id="IPR013126">
    <property type="entry name" value="Hsp_70_fam"/>
</dbReference>
<proteinExistence type="predicted"/>